<comment type="caution">
    <text evidence="1">The sequence shown here is derived from an EMBL/GenBank/DDBJ whole genome shotgun (WGS) entry which is preliminary data.</text>
</comment>
<proteinExistence type="predicted"/>
<dbReference type="AlphaFoldDB" id="A0A8X6QCB2"/>
<sequence>MSRRRIRAHYEQMSRFENGRIIGLKEARWANRRIARHMGLSDAAIRRYRQEWVQRHNGDMFGSGPAMEMSKHEEEILNLFGLLADQHFLAEKLPLEDHLRKVPCGDEQFHQHNVDP</sequence>
<evidence type="ECO:0000313" key="2">
    <source>
        <dbReference type="Proteomes" id="UP000887013"/>
    </source>
</evidence>
<accession>A0A8X6QCB2</accession>
<dbReference type="OrthoDB" id="6432054at2759"/>
<keyword evidence="2" id="KW-1185">Reference proteome</keyword>
<organism evidence="1 2">
    <name type="scientific">Nephila pilipes</name>
    <name type="common">Giant wood spider</name>
    <name type="synonym">Nephila maculata</name>
    <dbReference type="NCBI Taxonomy" id="299642"/>
    <lineage>
        <taxon>Eukaryota</taxon>
        <taxon>Metazoa</taxon>
        <taxon>Ecdysozoa</taxon>
        <taxon>Arthropoda</taxon>
        <taxon>Chelicerata</taxon>
        <taxon>Arachnida</taxon>
        <taxon>Araneae</taxon>
        <taxon>Araneomorphae</taxon>
        <taxon>Entelegynae</taxon>
        <taxon>Araneoidea</taxon>
        <taxon>Nephilidae</taxon>
        <taxon>Nephila</taxon>
    </lineage>
</organism>
<evidence type="ECO:0000313" key="1">
    <source>
        <dbReference type="EMBL" id="GFU10835.1"/>
    </source>
</evidence>
<gene>
    <name evidence="1" type="ORF">NPIL_497681</name>
</gene>
<name>A0A8X6QCB2_NEPPI</name>
<reference evidence="1" key="1">
    <citation type="submission" date="2020-08" db="EMBL/GenBank/DDBJ databases">
        <title>Multicomponent nature underlies the extraordinary mechanical properties of spider dragline silk.</title>
        <authorList>
            <person name="Kono N."/>
            <person name="Nakamura H."/>
            <person name="Mori M."/>
            <person name="Yoshida Y."/>
            <person name="Ohtoshi R."/>
            <person name="Malay A.D."/>
            <person name="Moran D.A.P."/>
            <person name="Tomita M."/>
            <person name="Numata K."/>
            <person name="Arakawa K."/>
        </authorList>
    </citation>
    <scope>NUCLEOTIDE SEQUENCE</scope>
</reference>
<dbReference type="EMBL" id="BMAW01078398">
    <property type="protein sequence ID" value="GFU10835.1"/>
    <property type="molecule type" value="Genomic_DNA"/>
</dbReference>
<dbReference type="Proteomes" id="UP000887013">
    <property type="component" value="Unassembled WGS sequence"/>
</dbReference>
<protein>
    <submittedName>
        <fullName evidence="1">Uncharacterized protein</fullName>
    </submittedName>
</protein>